<feature type="domain" description="Ribonucleotide reductase large subunit C-terminal" evidence="2">
    <location>
        <begin position="210"/>
        <end position="385"/>
    </location>
</feature>
<gene>
    <name evidence="3" type="ORF">Molly1_47</name>
</gene>
<keyword evidence="4" id="KW-1185">Reference proteome</keyword>
<evidence type="ECO:0000313" key="4">
    <source>
        <dbReference type="Proteomes" id="UP000693768"/>
    </source>
</evidence>
<sequence>MKLDFLKDPQIEFLREGLYIREDESPEDRFKEILDRVREYESDYGEGLADRLEYMISKNIFSLSTPALANFGRPLDPEKNTHSLPASCNIITVGNSIADIYHSLSQVAMLSKLGAGVGSDFQSVNSKGTKLGEGFYSNSKLDWIEDSVAAGQKVSQGTQRRGYNTPFISILDPELDDLLARVDRNNPNSNDPLVDNTIGIIMPEGFWEEIANKNKDYQSRWLKVIKAREKNGRIYLGDVRNMNVNSSPVYAKLGLKCATTNICTEFIQPHFPDMTSVCVISAFNLMHWDEIKANPQMIKDGFTFLDILNEEYIKLTEGVPFLDRARLAAINKRDIGMGTVGFHEFLQSKGMAYGDLRSRAVNKEIYSTLRKYGEETTKELGAKLGSPKLCQEAGMVRRNCSLMMVAPNKSTSFISGCTSGGIEPFMSNVFLKNLAKIQHVFKNTHLVKLLETKEMNTRATWDSIEDNNGSVAHLDFLTQDEKDIFKTFAEISPKDIIDLAADRQEFIDMGQSLNLVFRKNYTLKDLHEIHKYAFDSGLKTLYYAYNSAHASLEQDGEAWDTCISCAD</sequence>
<comment type="similarity">
    <text evidence="1">Belongs to the ribonucleoside diphosphate reductase large chain family.</text>
</comment>
<name>A0A8E4XZU5_9CAUD</name>
<evidence type="ECO:0000259" key="2">
    <source>
        <dbReference type="Pfam" id="PF02867"/>
    </source>
</evidence>
<dbReference type="GO" id="GO:0009263">
    <property type="term" value="P:deoxyribonucleotide biosynthetic process"/>
    <property type="evidence" value="ECO:0007669"/>
    <property type="project" value="TreeGrafter"/>
</dbReference>
<dbReference type="Gene3D" id="3.20.70.20">
    <property type="match status" value="1"/>
</dbReference>
<accession>A0A8E4XZU5</accession>
<dbReference type="SUPFAM" id="SSF51998">
    <property type="entry name" value="PFL-like glycyl radical enzymes"/>
    <property type="match status" value="1"/>
</dbReference>
<dbReference type="PANTHER" id="PTHR11573">
    <property type="entry name" value="RIBONUCLEOSIDE-DIPHOSPHATE REDUCTASE LARGE CHAIN"/>
    <property type="match status" value="1"/>
</dbReference>
<reference evidence="3" key="1">
    <citation type="submission" date="2020-07" db="EMBL/GenBank/DDBJ databases">
        <title>Highly diverse flavobacterial phages as mortality factor during North Sea spring blooms.</title>
        <authorList>
            <person name="Bartlau N."/>
            <person name="Wichels A."/>
            <person name="Krohne G."/>
            <person name="Adriaenssens E.M."/>
            <person name="Heins A."/>
            <person name="Fuchs B.M."/>
            <person name="Amann R."/>
            <person name="Moraru C."/>
        </authorList>
    </citation>
    <scope>NUCLEOTIDE SEQUENCE</scope>
</reference>
<dbReference type="GO" id="GO:0004748">
    <property type="term" value="F:ribonucleoside-diphosphate reductase activity, thioredoxin disulfide as acceptor"/>
    <property type="evidence" value="ECO:0007669"/>
    <property type="project" value="TreeGrafter"/>
</dbReference>
<dbReference type="InterPro" id="IPR039718">
    <property type="entry name" value="Rrm1"/>
</dbReference>
<evidence type="ECO:0000256" key="1">
    <source>
        <dbReference type="ARBA" id="ARBA00010406"/>
    </source>
</evidence>
<dbReference type="Proteomes" id="UP000693768">
    <property type="component" value="Segment"/>
</dbReference>
<dbReference type="Pfam" id="PF02867">
    <property type="entry name" value="Ribonuc_red_lgC"/>
    <property type="match status" value="2"/>
</dbReference>
<dbReference type="InterPro" id="IPR000788">
    <property type="entry name" value="RNR_lg_C"/>
</dbReference>
<proteinExistence type="inferred from homology"/>
<dbReference type="EMBL" id="MT732451">
    <property type="protein sequence ID" value="QQO97530.1"/>
    <property type="molecule type" value="Genomic_DNA"/>
</dbReference>
<dbReference type="PRINTS" id="PR01183">
    <property type="entry name" value="RIBORDTASEM1"/>
</dbReference>
<dbReference type="PANTHER" id="PTHR11573:SF6">
    <property type="entry name" value="RIBONUCLEOSIDE-DIPHOSPHATE REDUCTASE LARGE SUBUNIT"/>
    <property type="match status" value="1"/>
</dbReference>
<protein>
    <submittedName>
        <fullName evidence="3">Ribonucleotide reductase subunit A</fullName>
    </submittedName>
</protein>
<dbReference type="GO" id="GO:0005524">
    <property type="term" value="F:ATP binding"/>
    <property type="evidence" value="ECO:0007669"/>
    <property type="project" value="TreeGrafter"/>
</dbReference>
<organism evidence="3 4">
    <name type="scientific">Maribacter phage Molly_1</name>
    <dbReference type="NCBI Taxonomy" id="2745685"/>
    <lineage>
        <taxon>Viruses</taxon>
        <taxon>Duplodnaviria</taxon>
        <taxon>Heunggongvirae</taxon>
        <taxon>Uroviricota</taxon>
        <taxon>Caudoviricetes</taxon>
        <taxon>Molycolviridae</taxon>
        <taxon>Mollyvirus</taxon>
        <taxon>Mollyvirus molly</taxon>
    </lineage>
</organism>
<feature type="domain" description="Ribonucleotide reductase large subunit C-terminal" evidence="2">
    <location>
        <begin position="398"/>
        <end position="543"/>
    </location>
</feature>
<evidence type="ECO:0000313" key="3">
    <source>
        <dbReference type="EMBL" id="QQO97530.1"/>
    </source>
</evidence>